<evidence type="ECO:0000256" key="1">
    <source>
        <dbReference type="SAM" id="Phobius"/>
    </source>
</evidence>
<dbReference type="KEGG" id="dfa:DFA_05006"/>
<feature type="transmembrane region" description="Helical" evidence="1">
    <location>
        <begin position="15"/>
        <end position="36"/>
    </location>
</feature>
<evidence type="ECO:0008006" key="4">
    <source>
        <dbReference type="Google" id="ProtNLM"/>
    </source>
</evidence>
<name>F4PMY3_CACFS</name>
<sequence>MSFKYGYMNDRIEQFRVVSGLILFPLLIIQFFLAIIDLPEPIEYVHKDPIYTQKLYFVMETVSSSYLLNEEKYEQKYNSKLVETSESVKPNLSFNSLKLATTGLHDFEESPLCYRDGEYYNFCQTLSGSTNDYPGGFPIAPLYDPTIVIQQTISQNLQVNNQTVKFTTLFPVEKIPSTLR</sequence>
<keyword evidence="3" id="KW-1185">Reference proteome</keyword>
<keyword evidence="1" id="KW-0472">Membrane</keyword>
<dbReference type="RefSeq" id="XP_004360727.1">
    <property type="nucleotide sequence ID" value="XM_004360670.1"/>
</dbReference>
<proteinExistence type="predicted"/>
<gene>
    <name evidence="2" type="ORF">DFA_05006</name>
</gene>
<reference evidence="3" key="1">
    <citation type="journal article" date="2011" name="Genome Res.">
        <title>Phylogeny-wide analysis of social amoeba genomes highlights ancient origins for complex intercellular communication.</title>
        <authorList>
            <person name="Heidel A.J."/>
            <person name="Lawal H.M."/>
            <person name="Felder M."/>
            <person name="Schilde C."/>
            <person name="Helps N.R."/>
            <person name="Tunggal B."/>
            <person name="Rivero F."/>
            <person name="John U."/>
            <person name="Schleicher M."/>
            <person name="Eichinger L."/>
            <person name="Platzer M."/>
            <person name="Noegel A.A."/>
            <person name="Schaap P."/>
            <person name="Gloeckner G."/>
        </authorList>
    </citation>
    <scope>NUCLEOTIDE SEQUENCE [LARGE SCALE GENOMIC DNA]</scope>
    <source>
        <strain evidence="3">SH3</strain>
    </source>
</reference>
<organism evidence="2 3">
    <name type="scientific">Cavenderia fasciculata</name>
    <name type="common">Slime mold</name>
    <name type="synonym">Dictyostelium fasciculatum</name>
    <dbReference type="NCBI Taxonomy" id="261658"/>
    <lineage>
        <taxon>Eukaryota</taxon>
        <taxon>Amoebozoa</taxon>
        <taxon>Evosea</taxon>
        <taxon>Eumycetozoa</taxon>
        <taxon>Dictyostelia</taxon>
        <taxon>Acytosteliales</taxon>
        <taxon>Cavenderiaceae</taxon>
        <taxon>Cavenderia</taxon>
    </lineage>
</organism>
<evidence type="ECO:0000313" key="3">
    <source>
        <dbReference type="Proteomes" id="UP000007797"/>
    </source>
</evidence>
<protein>
    <recommendedName>
        <fullName evidence="4">Transmembrane protein</fullName>
    </recommendedName>
</protein>
<dbReference type="GeneID" id="14875072"/>
<keyword evidence="1" id="KW-0812">Transmembrane</keyword>
<accession>F4PMY3</accession>
<dbReference type="Proteomes" id="UP000007797">
    <property type="component" value="Unassembled WGS sequence"/>
</dbReference>
<dbReference type="AlphaFoldDB" id="F4PMY3"/>
<evidence type="ECO:0000313" key="2">
    <source>
        <dbReference type="EMBL" id="EGG22876.1"/>
    </source>
</evidence>
<keyword evidence="1" id="KW-1133">Transmembrane helix</keyword>
<dbReference type="EMBL" id="GL883008">
    <property type="protein sequence ID" value="EGG22876.1"/>
    <property type="molecule type" value="Genomic_DNA"/>
</dbReference>